<dbReference type="RefSeq" id="WP_071872280.1">
    <property type="nucleotide sequence ID" value="NZ_FOAS01000009.1"/>
</dbReference>
<organism evidence="1 2">
    <name type="scientific">Atopomonas hussainii</name>
    <dbReference type="NCBI Taxonomy" id="1429083"/>
    <lineage>
        <taxon>Bacteria</taxon>
        <taxon>Pseudomonadati</taxon>
        <taxon>Pseudomonadota</taxon>
        <taxon>Gammaproteobacteria</taxon>
        <taxon>Pseudomonadales</taxon>
        <taxon>Pseudomonadaceae</taxon>
        <taxon>Atopomonas</taxon>
    </lineage>
</organism>
<evidence type="ECO:0000313" key="1">
    <source>
        <dbReference type="EMBL" id="SEL22417.1"/>
    </source>
</evidence>
<sequence>MSHDDDAAFSEGKLIEAVENQLRDNHPSFVQAVLNKLTLVGYAREESLQMMALVLAYCIEQMLRDEAPSFDLENYEAHLRNLPDLPPSFED</sequence>
<dbReference type="STRING" id="1429083.GCA_001885685_03083"/>
<evidence type="ECO:0000313" key="2">
    <source>
        <dbReference type="Proteomes" id="UP000185766"/>
    </source>
</evidence>
<name>A0A1H7NHN7_9GAMM</name>
<dbReference type="AlphaFoldDB" id="A0A1H7NHN7"/>
<dbReference type="OrthoDB" id="7025577at2"/>
<accession>A0A1H7NHN7</accession>
<gene>
    <name evidence="1" type="ORF">SAMN05216214_109137</name>
</gene>
<keyword evidence="2" id="KW-1185">Reference proteome</keyword>
<protein>
    <submittedName>
        <fullName evidence="1">Uncharacterized protein</fullName>
    </submittedName>
</protein>
<dbReference type="EMBL" id="FOAS01000009">
    <property type="protein sequence ID" value="SEL22417.1"/>
    <property type="molecule type" value="Genomic_DNA"/>
</dbReference>
<reference evidence="1 2" key="1">
    <citation type="submission" date="2016-10" db="EMBL/GenBank/DDBJ databases">
        <authorList>
            <person name="de Groot N.N."/>
        </authorList>
    </citation>
    <scope>NUCLEOTIDE SEQUENCE [LARGE SCALE GENOMIC DNA]</scope>
    <source>
        <strain evidence="1 2">JCM 19513</strain>
    </source>
</reference>
<dbReference type="Proteomes" id="UP000185766">
    <property type="component" value="Unassembled WGS sequence"/>
</dbReference>
<proteinExistence type="predicted"/>